<protein>
    <submittedName>
        <fullName evidence="2">Uncharacterized protein</fullName>
    </submittedName>
</protein>
<evidence type="ECO:0000313" key="2">
    <source>
        <dbReference type="EMBL" id="EKJ99298.1"/>
    </source>
</evidence>
<gene>
    <name evidence="2" type="ORF">RBSH_05347</name>
</gene>
<accession>K5D927</accession>
<dbReference type="EMBL" id="AMCW01000150">
    <property type="protein sequence ID" value="EKJ99298.1"/>
    <property type="molecule type" value="Genomic_DNA"/>
</dbReference>
<proteinExistence type="predicted"/>
<reference evidence="2 3" key="1">
    <citation type="journal article" date="2013" name="Mar. Genomics">
        <title>Expression of sulfatases in Rhodopirellula baltica and the diversity of sulfatases in the genus Rhodopirellula.</title>
        <authorList>
            <person name="Wegner C.E."/>
            <person name="Richter-Heitmann T."/>
            <person name="Klindworth A."/>
            <person name="Klockow C."/>
            <person name="Richter M."/>
            <person name="Achstetter T."/>
            <person name="Glockner F.O."/>
            <person name="Harder J."/>
        </authorList>
    </citation>
    <scope>NUCLEOTIDE SEQUENCE [LARGE SCALE GENOMIC DNA]</scope>
    <source>
        <strain evidence="2 3">SH28</strain>
    </source>
</reference>
<dbReference type="Proteomes" id="UP000007993">
    <property type="component" value="Unassembled WGS sequence"/>
</dbReference>
<evidence type="ECO:0000256" key="1">
    <source>
        <dbReference type="SAM" id="MobiDB-lite"/>
    </source>
</evidence>
<sequence length="47" mass="5084">MRVGHGLADEAATQAATQPSKRATGTSKRQKKEVTLFSLVRSENGLR</sequence>
<name>K5D927_RHOBT</name>
<organism evidence="2 3">
    <name type="scientific">Rhodopirellula baltica SH28</name>
    <dbReference type="NCBI Taxonomy" id="993517"/>
    <lineage>
        <taxon>Bacteria</taxon>
        <taxon>Pseudomonadati</taxon>
        <taxon>Planctomycetota</taxon>
        <taxon>Planctomycetia</taxon>
        <taxon>Pirellulales</taxon>
        <taxon>Pirellulaceae</taxon>
        <taxon>Rhodopirellula</taxon>
    </lineage>
</organism>
<dbReference type="AlphaFoldDB" id="K5D927"/>
<dbReference type="PATRIC" id="fig|993517.3.peg.5788"/>
<comment type="caution">
    <text evidence="2">The sequence shown here is derived from an EMBL/GenBank/DDBJ whole genome shotgun (WGS) entry which is preliminary data.</text>
</comment>
<feature type="compositionally biased region" description="Polar residues" evidence="1">
    <location>
        <begin position="14"/>
        <end position="27"/>
    </location>
</feature>
<evidence type="ECO:0000313" key="3">
    <source>
        <dbReference type="Proteomes" id="UP000007993"/>
    </source>
</evidence>
<feature type="region of interest" description="Disordered" evidence="1">
    <location>
        <begin position="1"/>
        <end position="47"/>
    </location>
</feature>